<keyword evidence="14" id="KW-0732">Signal</keyword>
<dbReference type="GeneID" id="56591318"/>
<keyword evidence="16" id="KW-1185">Reference proteome</keyword>
<feature type="transmembrane region" description="Helical" evidence="13">
    <location>
        <begin position="199"/>
        <end position="221"/>
    </location>
</feature>
<dbReference type="eggNOG" id="COG2215">
    <property type="taxonomic scope" value="Bacteria"/>
</dbReference>
<reference evidence="15 16" key="1">
    <citation type="submission" date="2016-04" db="EMBL/GenBank/DDBJ databases">
        <authorList>
            <consortium name="Pathogen Informatics"/>
        </authorList>
    </citation>
    <scope>NUCLEOTIDE SEQUENCE [LARGE SCALE GENOMIC DNA]</scope>
    <source>
        <strain evidence="15 16">H044680328</strain>
    </source>
</reference>
<keyword evidence="4 13" id="KW-0813">Transport</keyword>
<keyword evidence="8 13" id="KW-1133">Transmembrane helix</keyword>
<dbReference type="GO" id="GO:0046583">
    <property type="term" value="F:monoatomic cation efflux transmembrane transporter activity"/>
    <property type="evidence" value="ECO:0007669"/>
    <property type="project" value="TreeGrafter"/>
</dbReference>
<feature type="chain" id="PRO_5009816776" description="Nickel/cobalt efflux system" evidence="14">
    <location>
        <begin position="19"/>
        <end position="301"/>
    </location>
</feature>
<evidence type="ECO:0000256" key="9">
    <source>
        <dbReference type="ARBA" id="ARBA00023065"/>
    </source>
</evidence>
<dbReference type="RefSeq" id="WP_170283352.1">
    <property type="nucleotide sequence ID" value="NZ_CP016340.1"/>
</dbReference>
<keyword evidence="5" id="KW-1003">Cell membrane</keyword>
<evidence type="ECO:0000256" key="14">
    <source>
        <dbReference type="SAM" id="SignalP"/>
    </source>
</evidence>
<dbReference type="InterPro" id="IPR051224">
    <property type="entry name" value="NiCoT_RcnA"/>
</dbReference>
<dbReference type="EMBL" id="LT546645">
    <property type="protein sequence ID" value="SAI68659.1"/>
    <property type="molecule type" value="Genomic_DNA"/>
</dbReference>
<keyword evidence="12" id="KW-0170">Cobalt</keyword>
<dbReference type="AlphaFoldDB" id="A0A157SE52"/>
<gene>
    <name evidence="15" type="ORF">SAMEA3906487_01392</name>
</gene>
<dbReference type="Pfam" id="PF03824">
    <property type="entry name" value="NicO"/>
    <property type="match status" value="2"/>
</dbReference>
<evidence type="ECO:0000256" key="11">
    <source>
        <dbReference type="ARBA" id="ARBA00023136"/>
    </source>
</evidence>
<evidence type="ECO:0000256" key="3">
    <source>
        <dbReference type="ARBA" id="ARBA00022426"/>
    </source>
</evidence>
<dbReference type="PANTHER" id="PTHR40659:SF1">
    <property type="entry name" value="NICKEL_COBALT EFFLUX SYSTEM RCNA"/>
    <property type="match status" value="1"/>
</dbReference>
<evidence type="ECO:0000256" key="8">
    <source>
        <dbReference type="ARBA" id="ARBA00022989"/>
    </source>
</evidence>
<dbReference type="Proteomes" id="UP000076825">
    <property type="component" value="Chromosome 1"/>
</dbReference>
<evidence type="ECO:0000256" key="1">
    <source>
        <dbReference type="ARBA" id="ARBA00002510"/>
    </source>
</evidence>
<dbReference type="STRING" id="123899.SAMEA3906487_01392"/>
<evidence type="ECO:0000313" key="16">
    <source>
        <dbReference type="Proteomes" id="UP000076825"/>
    </source>
</evidence>
<evidence type="ECO:0000256" key="4">
    <source>
        <dbReference type="ARBA" id="ARBA00022448"/>
    </source>
</evidence>
<dbReference type="InterPro" id="IPR011541">
    <property type="entry name" value="Ni/Co_transpt_high_affinity"/>
</dbReference>
<dbReference type="KEGG" id="btrm:SAMEA390648701392"/>
<feature type="transmembrane region" description="Helical" evidence="13">
    <location>
        <begin position="102"/>
        <end position="127"/>
    </location>
</feature>
<accession>A0A157SE52</accession>
<name>A0A157SE52_9BORD</name>
<evidence type="ECO:0000256" key="10">
    <source>
        <dbReference type="ARBA" id="ARBA00023112"/>
    </source>
</evidence>
<protein>
    <recommendedName>
        <fullName evidence="13">Nickel/cobalt efflux system</fullName>
    </recommendedName>
</protein>
<evidence type="ECO:0000256" key="5">
    <source>
        <dbReference type="ARBA" id="ARBA00022475"/>
    </source>
</evidence>
<dbReference type="GO" id="GO:0032025">
    <property type="term" value="P:response to cobalt ion"/>
    <property type="evidence" value="ECO:0007669"/>
    <property type="project" value="TreeGrafter"/>
</dbReference>
<feature type="signal peptide" evidence="14">
    <location>
        <begin position="1"/>
        <end position="18"/>
    </location>
</feature>
<proteinExistence type="inferred from homology"/>
<keyword evidence="7 13" id="KW-0812">Transmembrane</keyword>
<keyword evidence="6" id="KW-0533">Nickel</keyword>
<keyword evidence="9" id="KW-0406">Ion transport</keyword>
<dbReference type="GO" id="GO:0006824">
    <property type="term" value="P:cobalt ion transport"/>
    <property type="evidence" value="ECO:0007669"/>
    <property type="project" value="UniProtKB-KW"/>
</dbReference>
<sequence>MPAAAGLLLLVLAGQALAQAHPFAVPEAGAAGPSWLSQITAWQSHFYRQLTGAVRAWREEGAGLLIGLSFVYGVLHALGPGHGKAVISAFVLANHQSARNGAVLALLSALLQAFVAIALVAVLAGVFNVTAQVMNTGTRWLESASAALVVALGGWLVWTKTLRPWLRAVPSGHRHHEGCGCGHVPPLALMSGRLDWRRAWTAIAAVGLRPCSGALIVLVFALSQKLFGAGVAAALAMGLGTGLTVAALAMAAVWSKDTLARRSARISERAAARLRYAIEAVASLAVLLLGLLLLAGHLADG</sequence>
<keyword evidence="3" id="KW-0171">Cobalt transport</keyword>
<organism evidence="15 16">
    <name type="scientific">Bordetella trematum</name>
    <dbReference type="NCBI Taxonomy" id="123899"/>
    <lineage>
        <taxon>Bacteria</taxon>
        <taxon>Pseudomonadati</taxon>
        <taxon>Pseudomonadota</taxon>
        <taxon>Betaproteobacteria</taxon>
        <taxon>Burkholderiales</taxon>
        <taxon>Alcaligenaceae</taxon>
        <taxon>Bordetella</taxon>
    </lineage>
</organism>
<keyword evidence="11 13" id="KW-0472">Membrane</keyword>
<feature type="transmembrane region" description="Helical" evidence="13">
    <location>
        <begin position="139"/>
        <end position="158"/>
    </location>
</feature>
<comment type="similarity">
    <text evidence="13">Belongs to the NiCoT transporter (TC 2.A.52) family.</text>
</comment>
<feature type="transmembrane region" description="Helical" evidence="13">
    <location>
        <begin position="276"/>
        <end position="299"/>
    </location>
</feature>
<evidence type="ECO:0000256" key="2">
    <source>
        <dbReference type="ARBA" id="ARBA00004651"/>
    </source>
</evidence>
<evidence type="ECO:0000256" key="6">
    <source>
        <dbReference type="ARBA" id="ARBA00022596"/>
    </source>
</evidence>
<evidence type="ECO:0000256" key="7">
    <source>
        <dbReference type="ARBA" id="ARBA00022692"/>
    </source>
</evidence>
<dbReference type="GO" id="GO:0010045">
    <property type="term" value="P:response to nickel cation"/>
    <property type="evidence" value="ECO:0007669"/>
    <property type="project" value="TreeGrafter"/>
</dbReference>
<dbReference type="GO" id="GO:0015099">
    <property type="term" value="F:nickel cation transmembrane transporter activity"/>
    <property type="evidence" value="ECO:0007669"/>
    <property type="project" value="UniProtKB-UniRule"/>
</dbReference>
<dbReference type="PATRIC" id="fig|123899.6.peg.1371"/>
<feature type="transmembrane region" description="Helical" evidence="13">
    <location>
        <begin position="227"/>
        <end position="255"/>
    </location>
</feature>
<keyword evidence="10" id="KW-0921">Nickel transport</keyword>
<dbReference type="GO" id="GO:0005886">
    <property type="term" value="C:plasma membrane"/>
    <property type="evidence" value="ECO:0007669"/>
    <property type="project" value="UniProtKB-SubCell"/>
</dbReference>
<evidence type="ECO:0000256" key="12">
    <source>
        <dbReference type="ARBA" id="ARBA00023285"/>
    </source>
</evidence>
<evidence type="ECO:0000313" key="15">
    <source>
        <dbReference type="EMBL" id="SAI68659.1"/>
    </source>
</evidence>
<evidence type="ECO:0000256" key="13">
    <source>
        <dbReference type="RuleBase" id="RU362101"/>
    </source>
</evidence>
<dbReference type="PANTHER" id="PTHR40659">
    <property type="entry name" value="NICKEL/COBALT EFFLUX SYSTEM RCNA"/>
    <property type="match status" value="1"/>
</dbReference>
<comment type="function">
    <text evidence="1">Efflux system for nickel and cobalt.</text>
</comment>
<comment type="subcellular location">
    <subcellularLocation>
        <location evidence="2 13">Cell membrane</location>
        <topology evidence="2 13">Multi-pass membrane protein</topology>
    </subcellularLocation>
</comment>
<feature type="transmembrane region" description="Helical" evidence="13">
    <location>
        <begin position="62"/>
        <end position="81"/>
    </location>
</feature>